<evidence type="ECO:0000313" key="4">
    <source>
        <dbReference type="Proteomes" id="UP000281955"/>
    </source>
</evidence>
<organism evidence="3 4">
    <name type="scientific">Motilibacter peucedani</name>
    <dbReference type="NCBI Taxonomy" id="598650"/>
    <lineage>
        <taxon>Bacteria</taxon>
        <taxon>Bacillati</taxon>
        <taxon>Actinomycetota</taxon>
        <taxon>Actinomycetes</taxon>
        <taxon>Motilibacterales</taxon>
        <taxon>Motilibacteraceae</taxon>
        <taxon>Motilibacter</taxon>
    </lineage>
</organism>
<proteinExistence type="predicted"/>
<gene>
    <name evidence="3" type="ORF">CLV35_1242</name>
</gene>
<feature type="domain" description="Histidine kinase/HSP90-like ATPase" evidence="2">
    <location>
        <begin position="55"/>
        <end position="134"/>
    </location>
</feature>
<dbReference type="InterPro" id="IPR003594">
    <property type="entry name" value="HATPase_dom"/>
</dbReference>
<name>A0A420XRM5_9ACTN</name>
<dbReference type="InterPro" id="IPR050267">
    <property type="entry name" value="Anti-sigma-factor_SerPK"/>
</dbReference>
<dbReference type="InParanoid" id="A0A420XRM5"/>
<dbReference type="InterPro" id="IPR036890">
    <property type="entry name" value="HATPase_C_sf"/>
</dbReference>
<keyword evidence="3" id="KW-0808">Transferase</keyword>
<evidence type="ECO:0000256" key="1">
    <source>
        <dbReference type="ARBA" id="ARBA00022527"/>
    </source>
</evidence>
<dbReference type="OrthoDB" id="4327509at2"/>
<dbReference type="EMBL" id="RBWV01000010">
    <property type="protein sequence ID" value="RKS77553.1"/>
    <property type="molecule type" value="Genomic_DNA"/>
</dbReference>
<dbReference type="Gene3D" id="3.30.565.10">
    <property type="entry name" value="Histidine kinase-like ATPase, C-terminal domain"/>
    <property type="match status" value="1"/>
</dbReference>
<keyword evidence="4" id="KW-1185">Reference proteome</keyword>
<evidence type="ECO:0000313" key="3">
    <source>
        <dbReference type="EMBL" id="RKS77553.1"/>
    </source>
</evidence>
<dbReference type="Pfam" id="PF13581">
    <property type="entry name" value="HATPase_c_2"/>
    <property type="match status" value="1"/>
</dbReference>
<accession>A0A420XRM5</accession>
<reference evidence="3 4" key="1">
    <citation type="submission" date="2018-10" db="EMBL/GenBank/DDBJ databases">
        <title>Genomic Encyclopedia of Archaeal and Bacterial Type Strains, Phase II (KMG-II): from individual species to whole genera.</title>
        <authorList>
            <person name="Goeker M."/>
        </authorList>
    </citation>
    <scope>NUCLEOTIDE SEQUENCE [LARGE SCALE GENOMIC DNA]</scope>
    <source>
        <strain evidence="3 4">RP-AC37</strain>
    </source>
</reference>
<evidence type="ECO:0000259" key="2">
    <source>
        <dbReference type="Pfam" id="PF13581"/>
    </source>
</evidence>
<comment type="caution">
    <text evidence="3">The sequence shown here is derived from an EMBL/GenBank/DDBJ whole genome shotgun (WGS) entry which is preliminary data.</text>
</comment>
<dbReference type="RefSeq" id="WP_121192578.1">
    <property type="nucleotide sequence ID" value="NZ_RBWV01000010.1"/>
</dbReference>
<dbReference type="GO" id="GO:0004674">
    <property type="term" value="F:protein serine/threonine kinase activity"/>
    <property type="evidence" value="ECO:0007669"/>
    <property type="project" value="UniProtKB-KW"/>
</dbReference>
<keyword evidence="3" id="KW-0418">Kinase</keyword>
<dbReference type="Proteomes" id="UP000281955">
    <property type="component" value="Unassembled WGS sequence"/>
</dbReference>
<keyword evidence="1" id="KW-0723">Serine/threonine-protein kinase</keyword>
<sequence length="169" mass="18397">MSIPSIHLLPFQPESFLARMSSVEGLSRRLRGATGRRAEHSPERRPREEVLRLLATVEAPAQTRRFVADILGAWGVAADVRDDVVLVVSELVSEAARYPLAVHVEVRLTRRAGRIELAVSDLCPEPPSCADARPGTASLVRAVLDGCSEHWDWSLSAPAGRTVRASIAC</sequence>
<dbReference type="AlphaFoldDB" id="A0A420XRM5"/>
<dbReference type="PANTHER" id="PTHR35526">
    <property type="entry name" value="ANTI-SIGMA-F FACTOR RSBW-RELATED"/>
    <property type="match status" value="1"/>
</dbReference>
<protein>
    <submittedName>
        <fullName evidence="3">Histidine kinase-like protein</fullName>
    </submittedName>
</protein>
<dbReference type="PANTHER" id="PTHR35526:SF3">
    <property type="entry name" value="ANTI-SIGMA-F FACTOR RSBW"/>
    <property type="match status" value="1"/>
</dbReference>